<keyword evidence="5" id="KW-0206">Cytoskeleton</keyword>
<comment type="similarity">
    <text evidence="6">Belongs to the TRAFAC class myosin-kinesin ATPase superfamily. Kinesin family.</text>
</comment>
<evidence type="ECO:0000313" key="10">
    <source>
        <dbReference type="Proteomes" id="UP000604046"/>
    </source>
</evidence>
<keyword evidence="10" id="KW-1185">Reference proteome</keyword>
<feature type="region of interest" description="Disordered" evidence="7">
    <location>
        <begin position="152"/>
        <end position="290"/>
    </location>
</feature>
<dbReference type="GO" id="GO:0005874">
    <property type="term" value="C:microtubule"/>
    <property type="evidence" value="ECO:0007669"/>
    <property type="project" value="UniProtKB-KW"/>
</dbReference>
<dbReference type="EMBL" id="CAJNDS010002117">
    <property type="protein sequence ID" value="CAE7336726.1"/>
    <property type="molecule type" value="Genomic_DNA"/>
</dbReference>
<dbReference type="GO" id="GO:0007019">
    <property type="term" value="P:microtubule depolymerization"/>
    <property type="evidence" value="ECO:0007669"/>
    <property type="project" value="TreeGrafter"/>
</dbReference>
<reference evidence="9" key="1">
    <citation type="submission" date="2021-02" db="EMBL/GenBank/DDBJ databases">
        <authorList>
            <person name="Dougan E. K."/>
            <person name="Rhodes N."/>
            <person name="Thang M."/>
            <person name="Chan C."/>
        </authorList>
    </citation>
    <scope>NUCLEOTIDE SEQUENCE</scope>
</reference>
<dbReference type="InterPro" id="IPR036961">
    <property type="entry name" value="Kinesin_motor_dom_sf"/>
</dbReference>
<evidence type="ECO:0000256" key="5">
    <source>
        <dbReference type="ARBA" id="ARBA00023212"/>
    </source>
</evidence>
<dbReference type="GO" id="GO:0005524">
    <property type="term" value="F:ATP binding"/>
    <property type="evidence" value="ECO:0007669"/>
    <property type="project" value="UniProtKB-UniRule"/>
</dbReference>
<dbReference type="GO" id="GO:0007018">
    <property type="term" value="P:microtubule-based movement"/>
    <property type="evidence" value="ECO:0007669"/>
    <property type="project" value="InterPro"/>
</dbReference>
<gene>
    <name evidence="9" type="primary">kif6</name>
    <name evidence="9" type="ORF">SNAT2548_LOCUS17624</name>
</gene>
<name>A0A812P1I5_9DINO</name>
<dbReference type="InterPro" id="IPR001752">
    <property type="entry name" value="Kinesin_motor_dom"/>
</dbReference>
<keyword evidence="3" id="KW-0493">Microtubule</keyword>
<dbReference type="InterPro" id="IPR013761">
    <property type="entry name" value="SAM/pointed_sf"/>
</dbReference>
<protein>
    <submittedName>
        <fullName evidence="9">Kif6 protein</fullName>
    </submittedName>
</protein>
<dbReference type="GO" id="GO:0003777">
    <property type="term" value="F:microtubule motor activity"/>
    <property type="evidence" value="ECO:0007669"/>
    <property type="project" value="InterPro"/>
</dbReference>
<dbReference type="Gene3D" id="3.40.850.10">
    <property type="entry name" value="Kinesin motor domain"/>
    <property type="match status" value="1"/>
</dbReference>
<keyword evidence="6" id="KW-0547">Nucleotide-binding</keyword>
<evidence type="ECO:0000259" key="8">
    <source>
        <dbReference type="PROSITE" id="PS50067"/>
    </source>
</evidence>
<dbReference type="SUPFAM" id="SSF47769">
    <property type="entry name" value="SAM/Pointed domain"/>
    <property type="match status" value="1"/>
</dbReference>
<comment type="subcellular location">
    <subcellularLocation>
        <location evidence="1">Cytoplasm</location>
        <location evidence="1">Cytoskeleton</location>
    </subcellularLocation>
</comment>
<dbReference type="AlphaFoldDB" id="A0A812P1I5"/>
<dbReference type="PRINTS" id="PR00380">
    <property type="entry name" value="KINESINHEAVY"/>
</dbReference>
<feature type="compositionally biased region" description="Basic and acidic residues" evidence="7">
    <location>
        <begin position="352"/>
        <end position="378"/>
    </location>
</feature>
<dbReference type="InterPro" id="IPR027640">
    <property type="entry name" value="Kinesin-like_fam"/>
</dbReference>
<dbReference type="Gene3D" id="1.10.150.50">
    <property type="entry name" value="Transcription Factor, Ets-1"/>
    <property type="match status" value="1"/>
</dbReference>
<keyword evidence="2" id="KW-0963">Cytoplasm</keyword>
<evidence type="ECO:0000256" key="7">
    <source>
        <dbReference type="SAM" id="MobiDB-lite"/>
    </source>
</evidence>
<dbReference type="PROSITE" id="PS50067">
    <property type="entry name" value="KINESIN_MOTOR_2"/>
    <property type="match status" value="1"/>
</dbReference>
<dbReference type="Proteomes" id="UP000604046">
    <property type="component" value="Unassembled WGS sequence"/>
</dbReference>
<accession>A0A812P1I5</accession>
<dbReference type="PANTHER" id="PTHR47971">
    <property type="entry name" value="KINESIN-RELATED PROTEIN 6"/>
    <property type="match status" value="1"/>
</dbReference>
<keyword evidence="4 6" id="KW-0505">Motor protein</keyword>
<dbReference type="InterPro" id="IPR027417">
    <property type="entry name" value="P-loop_NTPase"/>
</dbReference>
<feature type="region of interest" description="Disordered" evidence="7">
    <location>
        <begin position="1"/>
        <end position="32"/>
    </location>
</feature>
<proteinExistence type="inferred from homology"/>
<feature type="compositionally biased region" description="Polar residues" evidence="7">
    <location>
        <begin position="1"/>
        <end position="11"/>
    </location>
</feature>
<comment type="caution">
    <text evidence="9">The sequence shown here is derived from an EMBL/GenBank/DDBJ whole genome shotgun (WGS) entry which is preliminary data.</text>
</comment>
<evidence type="ECO:0000256" key="6">
    <source>
        <dbReference type="PROSITE-ProRule" id="PRU00283"/>
    </source>
</evidence>
<evidence type="ECO:0000256" key="2">
    <source>
        <dbReference type="ARBA" id="ARBA00022490"/>
    </source>
</evidence>
<feature type="region of interest" description="Disordered" evidence="7">
    <location>
        <begin position="323"/>
        <end position="408"/>
    </location>
</feature>
<evidence type="ECO:0000256" key="1">
    <source>
        <dbReference type="ARBA" id="ARBA00004245"/>
    </source>
</evidence>
<dbReference type="OrthoDB" id="3176171at2759"/>
<dbReference type="PANTHER" id="PTHR47971:SF8">
    <property type="entry name" value="KINESIN-LIKE PROTEIN"/>
    <property type="match status" value="1"/>
</dbReference>
<dbReference type="SMART" id="SM00129">
    <property type="entry name" value="KISc"/>
    <property type="match status" value="1"/>
</dbReference>
<keyword evidence="6" id="KW-0067">ATP-binding</keyword>
<sequence>MGCGASASQVSVPKRPSQLLRRSSHEVDNPDPELQLLLENHGLSTQMQSLQQLGVTKPGHIADLLVTDLEEAGLSRVQIRQLQRAVARAPASTSSESPVVSPVGIRANTGDAATTPANGVTVSPKESVHAVQDAIPDPAPVVAAQFAAIPASIPSHPNGQPKPITSGHGSLKEPGNIPGLDVSPADKLCADDGTQMARNTGQAPPKEKTPTHQSGGKPPLYKNAFPSPKSPSVSPTQHSSPARAATDRSRIDSRTIPGSPPLPHSVGDDEDDAHAHADSNIENAAEPESTLEFDVTLLPELASGKEDLVQGYVPSPAANAPARLGAFGAGPQPQVGRGGPAPSAQMPAALRQRLEAREEELRGKRKSRPSEKSDEPRTRSPPTRRSASEGPSAQRVQARGRPASVGAVGRQMFDKNELRAAHRDLFVEAIEKYQAKIPATVDSKADGTHLPNLKPVQVYARKRPLFSDETAKRNDFDVLHVIPAKGASEQLVLHNCLFQADLRTPMVHHLRFAFDRVFSHEARDEEVYQVCAAGLVAAARAGQASTVLMFGQTGSGKTHTMRAIETLAAEDLFRDLGKNMLSISFVELRGARCFDLQVANLPELKLREVREASANFFVPEGAVEVHPQSVGEACAIIQTARQRRATSVTEANDESSRSHAICTIRLLDTGGCLTLVDCAGTERRKDSANHTRERQHEGAEINASLYALKECIRFMSTRQRIPQHAFRASALTKLLARSLSRLETSLLAVICTLAPAASDTEHTLSTLRTGAALRVKSSCGTEREILQSVSAKNHDPHPRQWSPHEVHGWLRNVENGCFADVCAALPAEFTGQMLVRLTEAHCSRLCGSPTRGQLLFELLREAMRSSNQTQP</sequence>
<evidence type="ECO:0000313" key="9">
    <source>
        <dbReference type="EMBL" id="CAE7336726.1"/>
    </source>
</evidence>
<feature type="compositionally biased region" description="Polar residues" evidence="7">
    <location>
        <begin position="230"/>
        <end position="240"/>
    </location>
</feature>
<dbReference type="GO" id="GO:0008017">
    <property type="term" value="F:microtubule binding"/>
    <property type="evidence" value="ECO:0007669"/>
    <property type="project" value="InterPro"/>
</dbReference>
<dbReference type="Pfam" id="PF00225">
    <property type="entry name" value="Kinesin"/>
    <property type="match status" value="1"/>
</dbReference>
<feature type="binding site" evidence="6">
    <location>
        <begin position="551"/>
        <end position="558"/>
    </location>
    <ligand>
        <name>ATP</name>
        <dbReference type="ChEBI" id="CHEBI:30616"/>
    </ligand>
</feature>
<organism evidence="9 10">
    <name type="scientific">Symbiodinium natans</name>
    <dbReference type="NCBI Taxonomy" id="878477"/>
    <lineage>
        <taxon>Eukaryota</taxon>
        <taxon>Sar</taxon>
        <taxon>Alveolata</taxon>
        <taxon>Dinophyceae</taxon>
        <taxon>Suessiales</taxon>
        <taxon>Symbiodiniaceae</taxon>
        <taxon>Symbiodinium</taxon>
    </lineage>
</organism>
<feature type="domain" description="Kinesin motor" evidence="8">
    <location>
        <begin position="455"/>
        <end position="776"/>
    </location>
</feature>
<evidence type="ECO:0000256" key="3">
    <source>
        <dbReference type="ARBA" id="ARBA00022701"/>
    </source>
</evidence>
<dbReference type="SUPFAM" id="SSF52540">
    <property type="entry name" value="P-loop containing nucleoside triphosphate hydrolases"/>
    <property type="match status" value="1"/>
</dbReference>
<evidence type="ECO:0000256" key="4">
    <source>
        <dbReference type="ARBA" id="ARBA00023175"/>
    </source>
</evidence>